<proteinExistence type="predicted"/>
<reference evidence="2 3" key="1">
    <citation type="submission" date="2024-09" db="EMBL/GenBank/DDBJ databases">
        <title>Paenibacillus zeirhizospherea sp. nov., isolated from surface of the maize (Zea mays) roots in a horticulture field, Hungary.</title>
        <authorList>
            <person name="Marton D."/>
            <person name="Farkas M."/>
            <person name="Bedics A."/>
            <person name="Toth E."/>
            <person name="Tancsics A."/>
            <person name="Boka K."/>
            <person name="Maroti G."/>
            <person name="Kriszt B."/>
            <person name="Cserhati M."/>
        </authorList>
    </citation>
    <scope>NUCLEOTIDE SEQUENCE [LARGE SCALE GENOMIC DNA]</scope>
    <source>
        <strain evidence="2 3">KCTC 33519</strain>
    </source>
</reference>
<evidence type="ECO:0000313" key="2">
    <source>
        <dbReference type="EMBL" id="MFB5267342.1"/>
    </source>
</evidence>
<dbReference type="RefSeq" id="WP_375355326.1">
    <property type="nucleotide sequence ID" value="NZ_JBHHMI010000008.1"/>
</dbReference>
<comment type="caution">
    <text evidence="2">The sequence shown here is derived from an EMBL/GenBank/DDBJ whole genome shotgun (WGS) entry which is preliminary data.</text>
</comment>
<accession>A0ABV5ATK1</accession>
<feature type="signal peptide" evidence="1">
    <location>
        <begin position="1"/>
        <end position="28"/>
    </location>
</feature>
<keyword evidence="1" id="KW-0732">Signal</keyword>
<dbReference type="Proteomes" id="UP001580346">
    <property type="component" value="Unassembled WGS sequence"/>
</dbReference>
<sequence>MKKTNKIASSLLAGSMAFILTAGGSAFASDDVHVLPTTPPAASSDGITIFGQDPPKSSASTHNLSISDYNYQVEKVGYEVFTDKWLTGVSSMTVRVDNWQVIKDVADGYNLSIVVHNSSGNVVTYKTIDPRKIGVAKFTGLSASNKYYVSFAVPNNGNLYKFNGSISK</sequence>
<dbReference type="EMBL" id="JBHHMI010000008">
    <property type="protein sequence ID" value="MFB5267342.1"/>
    <property type="molecule type" value="Genomic_DNA"/>
</dbReference>
<evidence type="ECO:0000313" key="3">
    <source>
        <dbReference type="Proteomes" id="UP001580346"/>
    </source>
</evidence>
<organism evidence="2 3">
    <name type="scientific">Paenibacillus enshidis</name>
    <dbReference type="NCBI Taxonomy" id="1458439"/>
    <lineage>
        <taxon>Bacteria</taxon>
        <taxon>Bacillati</taxon>
        <taxon>Bacillota</taxon>
        <taxon>Bacilli</taxon>
        <taxon>Bacillales</taxon>
        <taxon>Paenibacillaceae</taxon>
        <taxon>Paenibacillus</taxon>
    </lineage>
</organism>
<keyword evidence="3" id="KW-1185">Reference proteome</keyword>
<name>A0ABV5ATK1_9BACL</name>
<protein>
    <submittedName>
        <fullName evidence="2">Uncharacterized protein</fullName>
    </submittedName>
</protein>
<evidence type="ECO:0000256" key="1">
    <source>
        <dbReference type="SAM" id="SignalP"/>
    </source>
</evidence>
<gene>
    <name evidence="2" type="ORF">ACE41H_11185</name>
</gene>
<feature type="chain" id="PRO_5045847765" evidence="1">
    <location>
        <begin position="29"/>
        <end position="168"/>
    </location>
</feature>